<dbReference type="InterPro" id="IPR036915">
    <property type="entry name" value="Cyclin-like_sf"/>
</dbReference>
<dbReference type="EMBL" id="MU006097">
    <property type="protein sequence ID" value="KAF2838372.1"/>
    <property type="molecule type" value="Genomic_DNA"/>
</dbReference>
<feature type="domain" description="Cyclin-like" evidence="6">
    <location>
        <begin position="367"/>
        <end position="451"/>
    </location>
</feature>
<feature type="non-terminal residue" evidence="8">
    <location>
        <position position="1"/>
    </location>
</feature>
<evidence type="ECO:0000313" key="9">
    <source>
        <dbReference type="Proteomes" id="UP000799429"/>
    </source>
</evidence>
<dbReference type="GO" id="GO:0051301">
    <property type="term" value="P:cell division"/>
    <property type="evidence" value="ECO:0007669"/>
    <property type="project" value="UniProtKB-KW"/>
</dbReference>
<dbReference type="InterPro" id="IPR004367">
    <property type="entry name" value="Cyclin_C-dom"/>
</dbReference>
<evidence type="ECO:0000259" key="6">
    <source>
        <dbReference type="SMART" id="SM00385"/>
    </source>
</evidence>
<dbReference type="PROSITE" id="PS00292">
    <property type="entry name" value="CYCLINS"/>
    <property type="match status" value="1"/>
</dbReference>
<accession>A0A9P4SAP4</accession>
<evidence type="ECO:0000256" key="5">
    <source>
        <dbReference type="SAM" id="MobiDB-lite"/>
    </source>
</evidence>
<evidence type="ECO:0008006" key="10">
    <source>
        <dbReference type="Google" id="ProtNLM"/>
    </source>
</evidence>
<comment type="caution">
    <text evidence="8">The sequence shown here is derived from an EMBL/GenBank/DDBJ whole genome shotgun (WGS) entry which is preliminary data.</text>
</comment>
<dbReference type="Pfam" id="PF00134">
    <property type="entry name" value="Cyclin_N"/>
    <property type="match status" value="1"/>
</dbReference>
<reference evidence="8" key="1">
    <citation type="journal article" date="2020" name="Stud. Mycol.">
        <title>101 Dothideomycetes genomes: a test case for predicting lifestyles and emergence of pathogens.</title>
        <authorList>
            <person name="Haridas S."/>
            <person name="Albert R."/>
            <person name="Binder M."/>
            <person name="Bloem J."/>
            <person name="Labutti K."/>
            <person name="Salamov A."/>
            <person name="Andreopoulos B."/>
            <person name="Baker S."/>
            <person name="Barry K."/>
            <person name="Bills G."/>
            <person name="Bluhm B."/>
            <person name="Cannon C."/>
            <person name="Castanera R."/>
            <person name="Culley D."/>
            <person name="Daum C."/>
            <person name="Ezra D."/>
            <person name="Gonzalez J."/>
            <person name="Henrissat B."/>
            <person name="Kuo A."/>
            <person name="Liang C."/>
            <person name="Lipzen A."/>
            <person name="Lutzoni F."/>
            <person name="Magnuson J."/>
            <person name="Mondo S."/>
            <person name="Nolan M."/>
            <person name="Ohm R."/>
            <person name="Pangilinan J."/>
            <person name="Park H.-J."/>
            <person name="Ramirez L."/>
            <person name="Alfaro M."/>
            <person name="Sun H."/>
            <person name="Tritt A."/>
            <person name="Yoshinaga Y."/>
            <person name="Zwiers L.-H."/>
            <person name="Turgeon B."/>
            <person name="Goodwin S."/>
            <person name="Spatafora J."/>
            <person name="Crous P."/>
            <person name="Grigoriev I."/>
        </authorList>
    </citation>
    <scope>NUCLEOTIDE SEQUENCE</scope>
    <source>
        <strain evidence="8">CBS 101060</strain>
    </source>
</reference>
<feature type="domain" description="Cyclin-like" evidence="6">
    <location>
        <begin position="464"/>
        <end position="545"/>
    </location>
</feature>
<dbReference type="CDD" id="cd20568">
    <property type="entry name" value="CYCLIN_CLBs_yeast_rpt1"/>
    <property type="match status" value="1"/>
</dbReference>
<evidence type="ECO:0000313" key="8">
    <source>
        <dbReference type="EMBL" id="KAF2838372.1"/>
    </source>
</evidence>
<dbReference type="Pfam" id="PF02984">
    <property type="entry name" value="Cyclin_C"/>
    <property type="match status" value="1"/>
</dbReference>
<evidence type="ECO:0000256" key="3">
    <source>
        <dbReference type="ARBA" id="ARBA00023306"/>
    </source>
</evidence>
<keyword evidence="9" id="KW-1185">Reference proteome</keyword>
<dbReference type="InterPro" id="IPR013763">
    <property type="entry name" value="Cyclin-like_dom"/>
</dbReference>
<dbReference type="InterPro" id="IPR048258">
    <property type="entry name" value="Cyclins_cyclin-box"/>
</dbReference>
<keyword evidence="2 4" id="KW-0195">Cyclin</keyword>
<evidence type="ECO:0000256" key="2">
    <source>
        <dbReference type="ARBA" id="ARBA00023127"/>
    </source>
</evidence>
<keyword evidence="1" id="KW-0132">Cell division</keyword>
<dbReference type="SMART" id="SM01332">
    <property type="entry name" value="Cyclin_C"/>
    <property type="match status" value="1"/>
</dbReference>
<dbReference type="InterPro" id="IPR039361">
    <property type="entry name" value="Cyclin"/>
</dbReference>
<proteinExistence type="inferred from homology"/>
<feature type="domain" description="Cyclin C-terminal" evidence="7">
    <location>
        <begin position="460"/>
        <end position="575"/>
    </location>
</feature>
<dbReference type="InterPro" id="IPR006671">
    <property type="entry name" value="Cyclin_N"/>
</dbReference>
<dbReference type="OrthoDB" id="5590282at2759"/>
<dbReference type="SUPFAM" id="SSF47954">
    <property type="entry name" value="Cyclin-like"/>
    <property type="match status" value="2"/>
</dbReference>
<dbReference type="PANTHER" id="PTHR10177">
    <property type="entry name" value="CYCLINS"/>
    <property type="match status" value="1"/>
</dbReference>
<evidence type="ECO:0000256" key="1">
    <source>
        <dbReference type="ARBA" id="ARBA00022618"/>
    </source>
</evidence>
<sequence length="601" mass="67927">PQRPLRALRVRDENAMPPSLAPNKTIHQRNKSTPALSSLLLNGAVKPAPKRTVFADVSNTVRPIQPAKDDMALSSKAAAVASKESILRPLQENIKPTNLLRPAQRPLSSAFAKTNISLGISSTTASSTKPTVVADVPKQLSEVVQSVASIGVVAPVQENVEQLLPAIPEDLEAAIAEALQSDNVDIQREYPDILPSAIAVDKYDGVQLDATPDEKYEYLDALEQQARNLELEQDEEYVREQQVPLATEAVEYWDEEDEEEYYDVDGYTTARSIRSRGDNTTGGVTVVLAPRVTAKTQRELEAAKQYVESTKTQEDIEDETWDTSMVAEYGDEIFDYMKRLEDRMRPNPYYMDNQAEIQWSMRSVLMDWLVQVHHRFTLLPETLFLSVNYVDRFLSCKVVSLGKLQLVGATALFVAAKYEEINCPSVQEIVYMVDNGYTVDEILKAERFMLSMLAFELGWPGPMSFLRRISKADDYDLETRTLAKYFLEVTVMDERFVGCVPSFTAAGAHCLARLMLKKGDWSPAHVFYSGYTYSQLRNLVATILECCEDPQKHHLAVYEKYADKRFKRASQFVEMELQKGFRLPPTSRESSMGHSQSWRRR</sequence>
<dbReference type="CDD" id="cd20512">
    <property type="entry name" value="CYCLIN_CLBs_yeast_rpt2"/>
    <property type="match status" value="1"/>
</dbReference>
<dbReference type="Proteomes" id="UP000799429">
    <property type="component" value="Unassembled WGS sequence"/>
</dbReference>
<organism evidence="8 9">
    <name type="scientific">Patellaria atrata CBS 101060</name>
    <dbReference type="NCBI Taxonomy" id="1346257"/>
    <lineage>
        <taxon>Eukaryota</taxon>
        <taxon>Fungi</taxon>
        <taxon>Dikarya</taxon>
        <taxon>Ascomycota</taxon>
        <taxon>Pezizomycotina</taxon>
        <taxon>Dothideomycetes</taxon>
        <taxon>Dothideomycetes incertae sedis</taxon>
        <taxon>Patellariales</taxon>
        <taxon>Patellariaceae</taxon>
        <taxon>Patellaria</taxon>
    </lineage>
</organism>
<dbReference type="Gene3D" id="1.10.472.10">
    <property type="entry name" value="Cyclin-like"/>
    <property type="match status" value="2"/>
</dbReference>
<dbReference type="SMART" id="SM00385">
    <property type="entry name" value="CYCLIN"/>
    <property type="match status" value="2"/>
</dbReference>
<comment type="similarity">
    <text evidence="4">Belongs to the cyclin family.</text>
</comment>
<keyword evidence="3" id="KW-0131">Cell cycle</keyword>
<protein>
    <recommendedName>
        <fullName evidence="10">Cyclin N-terminal domain-containing protein</fullName>
    </recommendedName>
</protein>
<evidence type="ECO:0000256" key="4">
    <source>
        <dbReference type="RuleBase" id="RU000383"/>
    </source>
</evidence>
<evidence type="ECO:0000259" key="7">
    <source>
        <dbReference type="SMART" id="SM01332"/>
    </source>
</evidence>
<gene>
    <name evidence="8" type="ORF">M501DRAFT_936342</name>
</gene>
<name>A0A9P4SAP4_9PEZI</name>
<dbReference type="FunFam" id="1.10.472.10:FF:000001">
    <property type="entry name" value="G2/mitotic-specific cyclin"/>
    <property type="match status" value="1"/>
</dbReference>
<feature type="region of interest" description="Disordered" evidence="5">
    <location>
        <begin position="1"/>
        <end position="29"/>
    </location>
</feature>
<dbReference type="AlphaFoldDB" id="A0A9P4SAP4"/>